<name>A0A173TWV5_EUBRA</name>
<dbReference type="STRING" id="39490.ERS852448_01664"/>
<dbReference type="InterPro" id="IPR000801">
    <property type="entry name" value="Esterase-like"/>
</dbReference>
<dbReference type="Gene3D" id="3.40.50.1820">
    <property type="entry name" value="alpha/beta hydrolase"/>
    <property type="match status" value="2"/>
</dbReference>
<sequence length="1289" mass="140751">MKAKQVLGCLLSAAMVTSCLPGTVFAAGAANEPTDGGKEVVKADDTAGKIVSETTGTKENGIATCGAVKDDGIVTYKVYLPDGYSEDMSYPTVYLMPYDGYSADIYINDGIAETLDSIMNGEDAIPMVVVMPEFTETQDYDTLLGEVVADVEAKYSVIPDKQYRAILGVNVGGYMAYENALVAKSDLFYGVGSHMGDFISEANPYLEKGAITDNLPDSSVIRSGDYYYYIDAPNGDAATTVAGGTKDIGYKLEVNSGAYGALAERYRNYGGATSDLQYVEYAVLAGNADADYYLAALGRSMNRFSTRFTENIYDASLSCTPQAVTSDVKSAKAEVTLTMKEDIAKFAKEMPEVEVTVQMSDPDSGEILDTQTKNVKELAAGESTNIGFDLDTAKMADGINTTLTAEVSFMGMSHQAGNLSMVAVQDTGTADDEQQVDLMGDWYFKAYKPYSRNDASTVELDKVANLTEQEYTSWGVVQPCLGWWTADFDESLGGNANYSGYAWYVRTFDLPEEKDFKTEGLVVAVGCFDESNEVYINGKLIGSNGINFNDEGVGFYDGSNPWDVNNVYALDSSVLNYGGKNTIAIRTCNSSGGGGWYQGPVGIYTVAAYNKAAGKPSVYASDDIAGAVKEAAAAQQNALETENIEAYQNTLSVEYYESGYDRARRVAQASDWMNIYDNIKVTDTGVGVFVDGDLYNYQAARVITGEKDGETVEILNDPEVSEYYKVEDGQTIMYGSHSRFFQDDYVSEALDGTTQTFRVYLPEGYYEEGNAQRYPTLYLLHGINSQSTTYAIDKIDQVLDEAIAAGEIEPMIVVIPDDPTKSSFWGGKYADMVTDDLLPTVDKRYRTIDDERYRMTSGCSMGGGGSVNIGMFNSDLFSGVISFYGAIRMVENGYTAAAQTPDGYLNQFSVFLACGNQDMYAFYDDQELLSRVLTEKGVEHFHLIDVGAHDNIFYLPQFVPSLAYVTGHMYHTEDSAEILSGTADVNVTDKLEVTYNVAVGDKVSDYLNQVMALDGTVSTPDLSIPVEVVVTQNGVKVADVTDYQTAGAATTLTNTISIPTDDLDLNADYTVDVYATVLENTACIASTTVSSYQTGIYNVDGEDVYYVDGQRQYITGVVQVGNAWYNLVNGVVQKQVTVAGNAYGWWYINEDGIVDFNYTGLAPNTYGWWYVENGAVSFAANGLVYDSKYGWWYVERSAINFGYTGLVQNAYGWWYVEGGAINFQATGLVQNAYGWWYVENGAINFNYNSLAPNAYGWWKITGGQVDFGFTGYVNYGGVNYRVVNGQVQF</sequence>
<evidence type="ECO:0000313" key="3">
    <source>
        <dbReference type="Proteomes" id="UP000095492"/>
    </source>
</evidence>
<keyword evidence="2" id="KW-0858">Xylan degradation</keyword>
<dbReference type="InterPro" id="IPR029058">
    <property type="entry name" value="AB_hydrolase_fold"/>
</dbReference>
<dbReference type="EC" id="3.2.1.8" evidence="2"/>
<dbReference type="RefSeq" id="WP_055290288.1">
    <property type="nucleotide sequence ID" value="NZ_CP173382.1"/>
</dbReference>
<dbReference type="Pfam" id="PF00756">
    <property type="entry name" value="Esterase"/>
    <property type="match status" value="1"/>
</dbReference>
<dbReference type="PANTHER" id="PTHR48098">
    <property type="entry name" value="ENTEROCHELIN ESTERASE-RELATED"/>
    <property type="match status" value="1"/>
</dbReference>
<evidence type="ECO:0000313" key="2">
    <source>
        <dbReference type="EMBL" id="CUN05698.1"/>
    </source>
</evidence>
<dbReference type="Proteomes" id="UP000095492">
    <property type="component" value="Unassembled WGS sequence"/>
</dbReference>
<dbReference type="GeneID" id="97391837"/>
<organism evidence="2 3">
    <name type="scientific">Eubacterium ramulus</name>
    <dbReference type="NCBI Taxonomy" id="39490"/>
    <lineage>
        <taxon>Bacteria</taxon>
        <taxon>Bacillati</taxon>
        <taxon>Bacillota</taxon>
        <taxon>Clostridia</taxon>
        <taxon>Eubacteriales</taxon>
        <taxon>Eubacteriaceae</taxon>
        <taxon>Eubacterium</taxon>
    </lineage>
</organism>
<dbReference type="InterPro" id="IPR050583">
    <property type="entry name" value="Mycobacterial_A85_antigen"/>
</dbReference>
<proteinExistence type="predicted"/>
<dbReference type="PROSITE" id="PS51257">
    <property type="entry name" value="PROKAR_LIPOPROTEIN"/>
    <property type="match status" value="1"/>
</dbReference>
<keyword evidence="1" id="KW-0732">Signal</keyword>
<dbReference type="InterPro" id="IPR008979">
    <property type="entry name" value="Galactose-bd-like_sf"/>
</dbReference>
<keyword evidence="2" id="KW-0119">Carbohydrate metabolism</keyword>
<feature type="chain" id="PRO_5008012642" evidence="1">
    <location>
        <begin position="27"/>
        <end position="1289"/>
    </location>
</feature>
<dbReference type="SUPFAM" id="SSF53474">
    <property type="entry name" value="alpha/beta-Hydrolases"/>
    <property type="match status" value="2"/>
</dbReference>
<dbReference type="Gene3D" id="2.60.120.260">
    <property type="entry name" value="Galactose-binding domain-like"/>
    <property type="match status" value="1"/>
</dbReference>
<dbReference type="OrthoDB" id="9777383at2"/>
<reference evidence="2 3" key="1">
    <citation type="submission" date="2015-09" db="EMBL/GenBank/DDBJ databases">
        <authorList>
            <consortium name="Pathogen Informatics"/>
        </authorList>
    </citation>
    <scope>NUCLEOTIDE SEQUENCE [LARGE SCALE GENOMIC DNA]</scope>
    <source>
        <strain evidence="2 3">2789STDY5608891</strain>
    </source>
</reference>
<dbReference type="SUPFAM" id="SSF49785">
    <property type="entry name" value="Galactose-binding domain-like"/>
    <property type="match status" value="1"/>
</dbReference>
<dbReference type="Pfam" id="PF21540">
    <property type="entry name" value="Choline_bind_4"/>
    <property type="match status" value="6"/>
</dbReference>
<evidence type="ECO:0000256" key="1">
    <source>
        <dbReference type="SAM" id="SignalP"/>
    </source>
</evidence>
<dbReference type="GO" id="GO:0045493">
    <property type="term" value="P:xylan catabolic process"/>
    <property type="evidence" value="ECO:0007669"/>
    <property type="project" value="UniProtKB-KW"/>
</dbReference>
<dbReference type="PANTHER" id="PTHR48098:SF1">
    <property type="entry name" value="DIACYLGLYCEROL ACYLTRANSFERASE_MYCOLYLTRANSFERASE AG85A"/>
    <property type="match status" value="1"/>
</dbReference>
<accession>A0A173TWV5</accession>
<gene>
    <name evidence="2" type="primary">xynZ</name>
    <name evidence="2" type="ORF">ERS852448_01664</name>
</gene>
<protein>
    <submittedName>
        <fullName evidence="2">Endo-1,4-beta-xylanase Z</fullName>
        <ecNumber evidence="2">3.2.1.8</ecNumber>
    </submittedName>
</protein>
<dbReference type="GO" id="GO:0031176">
    <property type="term" value="F:endo-1,4-beta-xylanase activity"/>
    <property type="evidence" value="ECO:0007669"/>
    <property type="project" value="UniProtKB-EC"/>
</dbReference>
<dbReference type="InterPro" id="IPR048713">
    <property type="entry name" value="Choline_bind_rpt"/>
</dbReference>
<feature type="signal peptide" evidence="1">
    <location>
        <begin position="1"/>
        <end position="26"/>
    </location>
</feature>
<dbReference type="EMBL" id="CYYA01000010">
    <property type="protein sequence ID" value="CUN05698.1"/>
    <property type="molecule type" value="Genomic_DNA"/>
</dbReference>
<keyword evidence="2" id="KW-0378">Hydrolase</keyword>
<keyword evidence="2" id="KW-0624">Polysaccharide degradation</keyword>
<keyword evidence="2" id="KW-0326">Glycosidase</keyword>